<comment type="caution">
    <text evidence="1">The sequence shown here is derived from an EMBL/GenBank/DDBJ whole genome shotgun (WGS) entry which is preliminary data.</text>
</comment>
<organism evidence="1 2">
    <name type="scientific">Adineta steineri</name>
    <dbReference type="NCBI Taxonomy" id="433720"/>
    <lineage>
        <taxon>Eukaryota</taxon>
        <taxon>Metazoa</taxon>
        <taxon>Spiralia</taxon>
        <taxon>Gnathifera</taxon>
        <taxon>Rotifera</taxon>
        <taxon>Eurotatoria</taxon>
        <taxon>Bdelloidea</taxon>
        <taxon>Adinetida</taxon>
        <taxon>Adinetidae</taxon>
        <taxon>Adineta</taxon>
    </lineage>
</organism>
<name>A0A820I0P9_9BILA</name>
<dbReference type="AlphaFoldDB" id="A0A820I0P9"/>
<dbReference type="Proteomes" id="UP000663868">
    <property type="component" value="Unassembled WGS sequence"/>
</dbReference>
<gene>
    <name evidence="1" type="ORF">KXQ929_LOCUS45450</name>
</gene>
<evidence type="ECO:0000313" key="2">
    <source>
        <dbReference type="Proteomes" id="UP000663868"/>
    </source>
</evidence>
<accession>A0A820I0P9</accession>
<dbReference type="EMBL" id="CAJOBB010014058">
    <property type="protein sequence ID" value="CAF4299544.1"/>
    <property type="molecule type" value="Genomic_DNA"/>
</dbReference>
<proteinExistence type="predicted"/>
<protein>
    <submittedName>
        <fullName evidence="1">Uncharacterized protein</fullName>
    </submittedName>
</protein>
<sequence length="66" mass="7317">LNTNGPLYIGKMNKLPPIVDDIPVYIGCITNMKIIAIDNDNDEHNSIRHAKALHSIDGIEYSCPIN</sequence>
<feature type="non-terminal residue" evidence="1">
    <location>
        <position position="1"/>
    </location>
</feature>
<evidence type="ECO:0000313" key="1">
    <source>
        <dbReference type="EMBL" id="CAF4299544.1"/>
    </source>
</evidence>
<reference evidence="1" key="1">
    <citation type="submission" date="2021-02" db="EMBL/GenBank/DDBJ databases">
        <authorList>
            <person name="Nowell W R."/>
        </authorList>
    </citation>
    <scope>NUCLEOTIDE SEQUENCE</scope>
</reference>